<evidence type="ECO:0000313" key="2">
    <source>
        <dbReference type="EMBL" id="PHT58664.1"/>
    </source>
</evidence>
<dbReference type="InterPro" id="IPR011013">
    <property type="entry name" value="Gal_mutarotase_sf_dom"/>
</dbReference>
<proteinExistence type="predicted"/>
<dbReference type="OrthoDB" id="1334205at2759"/>
<keyword evidence="3" id="KW-1185">Reference proteome</keyword>
<dbReference type="GO" id="GO:0003824">
    <property type="term" value="F:catalytic activity"/>
    <property type="evidence" value="ECO:0007669"/>
    <property type="project" value="InterPro"/>
</dbReference>
<gene>
    <name evidence="2" type="ORF">CQW23_01027</name>
</gene>
<feature type="domain" description="Glycoside hydrolase family 31 N-terminal" evidence="1">
    <location>
        <begin position="131"/>
        <end position="205"/>
    </location>
</feature>
<evidence type="ECO:0000313" key="3">
    <source>
        <dbReference type="Proteomes" id="UP000224567"/>
    </source>
</evidence>
<dbReference type="Pfam" id="PF13802">
    <property type="entry name" value="Gal_mutarotas_2"/>
    <property type="match status" value="1"/>
</dbReference>
<dbReference type="STRING" id="33114.A0A2G2XME4"/>
<sequence length="252" mass="27647">MRVSNGSLKKKKPKFLNCVSLLSSTSITSLNHLIRGRSVNKRFTGACFVLSKMAGIDGTTAVSDARTGNMIFEPILEEGIFRFDCSADDRNAAFPSFSFVDPKVRETPIMSIHKVPSYIPTFECVMGQQIVNIELPPGTTFYGTGEVSGQLERTGKRILTWNTDAWGYGPGTTSLYQSHPWVLAVLPSGETLGVLADTAHRCEIDLRQEGSIKFISRQSYPVVTFGPFPSPIDVLVSLSHAIVFLLSSEAEY</sequence>
<dbReference type="EMBL" id="MLFT02000001">
    <property type="protein sequence ID" value="PHT58664.1"/>
    <property type="molecule type" value="Genomic_DNA"/>
</dbReference>
<dbReference type="InterPro" id="IPR025887">
    <property type="entry name" value="Glyco_hydro_31_N_dom"/>
</dbReference>
<dbReference type="CDD" id="cd14752">
    <property type="entry name" value="GH31_N"/>
    <property type="match status" value="1"/>
</dbReference>
<dbReference type="Gene3D" id="2.60.40.1760">
    <property type="entry name" value="glycosyl hydrolase (family 31)"/>
    <property type="match status" value="1"/>
</dbReference>
<dbReference type="GO" id="GO:0030246">
    <property type="term" value="F:carbohydrate binding"/>
    <property type="evidence" value="ECO:0007669"/>
    <property type="project" value="InterPro"/>
</dbReference>
<accession>A0A2G2XME4</accession>
<evidence type="ECO:0000259" key="1">
    <source>
        <dbReference type="Pfam" id="PF13802"/>
    </source>
</evidence>
<reference evidence="3" key="2">
    <citation type="journal article" date="2017" name="J. Anim. Genet.">
        <title>Multiple reference genome sequences of hot pepper reveal the massive evolution of plant disease resistance genes by retroduplication.</title>
        <authorList>
            <person name="Kim S."/>
            <person name="Park J."/>
            <person name="Yeom S.-I."/>
            <person name="Kim Y.-M."/>
            <person name="Seo E."/>
            <person name="Kim K.-T."/>
            <person name="Kim M.-S."/>
            <person name="Lee J.M."/>
            <person name="Cheong K."/>
            <person name="Shin H.-S."/>
            <person name="Kim S.-B."/>
            <person name="Han K."/>
            <person name="Lee J."/>
            <person name="Park M."/>
            <person name="Lee H.-A."/>
            <person name="Lee H.-Y."/>
            <person name="Lee Y."/>
            <person name="Oh S."/>
            <person name="Lee J.H."/>
            <person name="Choi E."/>
            <person name="Choi E."/>
            <person name="Lee S.E."/>
            <person name="Jeon J."/>
            <person name="Kim H."/>
            <person name="Choi G."/>
            <person name="Song H."/>
            <person name="Lee J."/>
            <person name="Lee S.-C."/>
            <person name="Kwon J.-K."/>
            <person name="Lee H.-Y."/>
            <person name="Koo N."/>
            <person name="Hong Y."/>
            <person name="Kim R.W."/>
            <person name="Kang W.-H."/>
            <person name="Huh J.H."/>
            <person name="Kang B.-C."/>
            <person name="Yang T.-J."/>
            <person name="Lee Y.-H."/>
            <person name="Bennetzen J.L."/>
            <person name="Choi D."/>
        </authorList>
    </citation>
    <scope>NUCLEOTIDE SEQUENCE [LARGE SCALE GENOMIC DNA]</scope>
    <source>
        <strain evidence="3">cv. PBC81</strain>
    </source>
</reference>
<reference evidence="2 3" key="1">
    <citation type="journal article" date="2017" name="Genome Biol.">
        <title>New reference genome sequences of hot pepper reveal the massive evolution of plant disease-resistance genes by retroduplication.</title>
        <authorList>
            <person name="Kim S."/>
            <person name="Park J."/>
            <person name="Yeom S.I."/>
            <person name="Kim Y.M."/>
            <person name="Seo E."/>
            <person name="Kim K.T."/>
            <person name="Kim M.S."/>
            <person name="Lee J.M."/>
            <person name="Cheong K."/>
            <person name="Shin H.S."/>
            <person name="Kim S.B."/>
            <person name="Han K."/>
            <person name="Lee J."/>
            <person name="Park M."/>
            <person name="Lee H.A."/>
            <person name="Lee H.Y."/>
            <person name="Lee Y."/>
            <person name="Oh S."/>
            <person name="Lee J.H."/>
            <person name="Choi E."/>
            <person name="Choi E."/>
            <person name="Lee S.E."/>
            <person name="Jeon J."/>
            <person name="Kim H."/>
            <person name="Choi G."/>
            <person name="Song H."/>
            <person name="Lee J."/>
            <person name="Lee S.C."/>
            <person name="Kwon J.K."/>
            <person name="Lee H.Y."/>
            <person name="Koo N."/>
            <person name="Hong Y."/>
            <person name="Kim R.W."/>
            <person name="Kang W.H."/>
            <person name="Huh J.H."/>
            <person name="Kang B.C."/>
            <person name="Yang T.J."/>
            <person name="Lee Y.H."/>
            <person name="Bennetzen J.L."/>
            <person name="Choi D."/>
        </authorList>
    </citation>
    <scope>NUCLEOTIDE SEQUENCE [LARGE SCALE GENOMIC DNA]</scope>
    <source>
        <strain evidence="3">cv. PBC81</strain>
    </source>
</reference>
<comment type="caution">
    <text evidence="2">The sequence shown here is derived from an EMBL/GenBank/DDBJ whole genome shotgun (WGS) entry which is preliminary data.</text>
</comment>
<name>A0A2G2XME4_CAPBA</name>
<organism evidence="2 3">
    <name type="scientific">Capsicum baccatum</name>
    <name type="common">Peruvian pepper</name>
    <dbReference type="NCBI Taxonomy" id="33114"/>
    <lineage>
        <taxon>Eukaryota</taxon>
        <taxon>Viridiplantae</taxon>
        <taxon>Streptophyta</taxon>
        <taxon>Embryophyta</taxon>
        <taxon>Tracheophyta</taxon>
        <taxon>Spermatophyta</taxon>
        <taxon>Magnoliopsida</taxon>
        <taxon>eudicotyledons</taxon>
        <taxon>Gunneridae</taxon>
        <taxon>Pentapetalae</taxon>
        <taxon>asterids</taxon>
        <taxon>lamiids</taxon>
        <taxon>Solanales</taxon>
        <taxon>Solanaceae</taxon>
        <taxon>Solanoideae</taxon>
        <taxon>Capsiceae</taxon>
        <taxon>Capsicum</taxon>
    </lineage>
</organism>
<dbReference type="SUPFAM" id="SSF74650">
    <property type="entry name" value="Galactose mutarotase-like"/>
    <property type="match status" value="1"/>
</dbReference>
<dbReference type="AlphaFoldDB" id="A0A2G2XME4"/>
<dbReference type="GO" id="GO:0005975">
    <property type="term" value="P:carbohydrate metabolic process"/>
    <property type="evidence" value="ECO:0007669"/>
    <property type="project" value="InterPro"/>
</dbReference>
<protein>
    <recommendedName>
        <fullName evidence="1">Glycoside hydrolase family 31 N-terminal domain-containing protein</fullName>
    </recommendedName>
</protein>
<dbReference type="Proteomes" id="UP000224567">
    <property type="component" value="Unassembled WGS sequence"/>
</dbReference>